<dbReference type="InterPro" id="IPR058245">
    <property type="entry name" value="NreC/VraR/RcsB-like_REC"/>
</dbReference>
<sequence length="211" mass="22924">MYSVVLADDHPLLLGGLQQMLIAAPDFSVVGVAANGRDALCFIHDIEPDIAVLDMAMAPMSGLDVLRELGNERLRPKVIFLTATMTGAQIASALSMGAWGILLKEYAPEALLDCLRHVAGGEKWLPEEVVARAKMSPRLDAFEKFDLLTPREREITALVSGGLSNRTIAQKLGASEGTIGIHLHNIFRKLEITNRTTLAGLHLQHKVMHDG</sequence>
<dbReference type="GO" id="GO:0003677">
    <property type="term" value="F:DNA binding"/>
    <property type="evidence" value="ECO:0007669"/>
    <property type="project" value="UniProtKB-KW"/>
</dbReference>
<dbReference type="PANTHER" id="PTHR43214">
    <property type="entry name" value="TWO-COMPONENT RESPONSE REGULATOR"/>
    <property type="match status" value="1"/>
</dbReference>
<comment type="caution">
    <text evidence="6">The sequence shown here is derived from an EMBL/GenBank/DDBJ whole genome shotgun (WGS) entry which is preliminary data.</text>
</comment>
<dbReference type="RefSeq" id="WP_101779992.1">
    <property type="nucleotide sequence ID" value="NZ_NBUC01000155.1"/>
</dbReference>
<dbReference type="Pfam" id="PF00072">
    <property type="entry name" value="Response_reg"/>
    <property type="match status" value="1"/>
</dbReference>
<feature type="domain" description="Response regulatory" evidence="5">
    <location>
        <begin position="3"/>
        <end position="119"/>
    </location>
</feature>
<evidence type="ECO:0000313" key="6">
    <source>
        <dbReference type="EMBL" id="PLT94964.1"/>
    </source>
</evidence>
<dbReference type="EMBL" id="NBUC01000155">
    <property type="protein sequence ID" value="PLT94964.1"/>
    <property type="molecule type" value="Genomic_DNA"/>
</dbReference>
<dbReference type="SMART" id="SM00448">
    <property type="entry name" value="REC"/>
    <property type="match status" value="1"/>
</dbReference>
<name>A0ABX4TDA4_9HYPH</name>
<accession>A0ABX4TDA4</accession>
<evidence type="ECO:0000259" key="5">
    <source>
        <dbReference type="PROSITE" id="PS50110"/>
    </source>
</evidence>
<dbReference type="InterPro" id="IPR016032">
    <property type="entry name" value="Sig_transdc_resp-reg_C-effctor"/>
</dbReference>
<protein>
    <submittedName>
        <fullName evidence="6">DNA-binding response regulator</fullName>
    </submittedName>
</protein>
<dbReference type="SUPFAM" id="SSF46894">
    <property type="entry name" value="C-terminal effector domain of the bipartite response regulators"/>
    <property type="match status" value="1"/>
</dbReference>
<dbReference type="InterPro" id="IPR039420">
    <property type="entry name" value="WalR-like"/>
</dbReference>
<dbReference type="PROSITE" id="PS50110">
    <property type="entry name" value="RESPONSE_REGULATORY"/>
    <property type="match status" value="1"/>
</dbReference>
<feature type="modified residue" description="4-aspartylphosphate" evidence="3">
    <location>
        <position position="54"/>
    </location>
</feature>
<dbReference type="InterPro" id="IPR000792">
    <property type="entry name" value="Tscrpt_reg_LuxR_C"/>
</dbReference>
<proteinExistence type="predicted"/>
<dbReference type="SUPFAM" id="SSF52172">
    <property type="entry name" value="CheY-like"/>
    <property type="match status" value="1"/>
</dbReference>
<dbReference type="Proteomes" id="UP001190825">
    <property type="component" value="Unassembled WGS sequence"/>
</dbReference>
<dbReference type="Gene3D" id="3.40.50.2300">
    <property type="match status" value="1"/>
</dbReference>
<dbReference type="InterPro" id="IPR011006">
    <property type="entry name" value="CheY-like_superfamily"/>
</dbReference>
<reference evidence="6 7" key="1">
    <citation type="journal article" date="2018" name="FEMS Microbiol. Ecol.">
        <title>Co-invading symbiotic mutualists of Medicago polymorpha retain high ancestral diversity and contain diverse accessory genomes.</title>
        <authorList>
            <person name="Porter S.S."/>
            <person name="Faber-Hammond J.J."/>
            <person name="Friesen M.L."/>
        </authorList>
    </citation>
    <scope>NUCLEOTIDE SEQUENCE [LARGE SCALE GENOMIC DNA]</scope>
    <source>
        <strain evidence="6 7">Str16</strain>
    </source>
</reference>
<evidence type="ECO:0000313" key="7">
    <source>
        <dbReference type="Proteomes" id="UP001190825"/>
    </source>
</evidence>
<dbReference type="Pfam" id="PF00196">
    <property type="entry name" value="GerE"/>
    <property type="match status" value="1"/>
</dbReference>
<evidence type="ECO:0000256" key="3">
    <source>
        <dbReference type="PROSITE-ProRule" id="PRU00169"/>
    </source>
</evidence>
<organism evidence="6 7">
    <name type="scientific">Sinorhizobium medicae</name>
    <dbReference type="NCBI Taxonomy" id="110321"/>
    <lineage>
        <taxon>Bacteria</taxon>
        <taxon>Pseudomonadati</taxon>
        <taxon>Pseudomonadota</taxon>
        <taxon>Alphaproteobacteria</taxon>
        <taxon>Hyphomicrobiales</taxon>
        <taxon>Rhizobiaceae</taxon>
        <taxon>Sinorhizobium/Ensifer group</taxon>
        <taxon>Sinorhizobium</taxon>
    </lineage>
</organism>
<keyword evidence="1 3" id="KW-0597">Phosphoprotein</keyword>
<dbReference type="PANTHER" id="PTHR43214:SF38">
    <property type="entry name" value="NITRATE_NITRITE RESPONSE REGULATOR PROTEIN NARL"/>
    <property type="match status" value="1"/>
</dbReference>
<gene>
    <name evidence="6" type="ORF">BMJ33_30745</name>
</gene>
<dbReference type="CDD" id="cd17535">
    <property type="entry name" value="REC_NarL-like"/>
    <property type="match status" value="1"/>
</dbReference>
<dbReference type="SMART" id="SM00421">
    <property type="entry name" value="HTH_LUXR"/>
    <property type="match status" value="1"/>
</dbReference>
<dbReference type="CDD" id="cd06170">
    <property type="entry name" value="LuxR_C_like"/>
    <property type="match status" value="1"/>
</dbReference>
<dbReference type="InterPro" id="IPR001789">
    <property type="entry name" value="Sig_transdc_resp-reg_receiver"/>
</dbReference>
<feature type="domain" description="HTH luxR-type" evidence="4">
    <location>
        <begin position="141"/>
        <end position="206"/>
    </location>
</feature>
<evidence type="ECO:0000256" key="1">
    <source>
        <dbReference type="ARBA" id="ARBA00022553"/>
    </source>
</evidence>
<dbReference type="PROSITE" id="PS50043">
    <property type="entry name" value="HTH_LUXR_2"/>
    <property type="match status" value="1"/>
</dbReference>
<dbReference type="PRINTS" id="PR00038">
    <property type="entry name" value="HTHLUXR"/>
</dbReference>
<evidence type="ECO:0000256" key="2">
    <source>
        <dbReference type="ARBA" id="ARBA00023125"/>
    </source>
</evidence>
<keyword evidence="2 6" id="KW-0238">DNA-binding</keyword>
<keyword evidence="7" id="KW-1185">Reference proteome</keyword>
<evidence type="ECO:0000259" key="4">
    <source>
        <dbReference type="PROSITE" id="PS50043"/>
    </source>
</evidence>